<dbReference type="Proteomes" id="UP000030751">
    <property type="component" value="Unassembled WGS sequence"/>
</dbReference>
<protein>
    <submittedName>
        <fullName evidence="1">Uncharacterized protein</fullName>
    </submittedName>
</protein>
<accession>W9PNM7</accession>
<organism evidence="1">
    <name type="scientific">Fusarium oxysporum f. sp. pisi HDV247</name>
    <dbReference type="NCBI Taxonomy" id="1080344"/>
    <lineage>
        <taxon>Eukaryota</taxon>
        <taxon>Fungi</taxon>
        <taxon>Dikarya</taxon>
        <taxon>Ascomycota</taxon>
        <taxon>Pezizomycotina</taxon>
        <taxon>Sordariomycetes</taxon>
        <taxon>Hypocreomycetidae</taxon>
        <taxon>Hypocreales</taxon>
        <taxon>Nectriaceae</taxon>
        <taxon>Fusarium</taxon>
        <taxon>Fusarium oxysporum species complex</taxon>
    </lineage>
</organism>
<sequence>MVIEETPLDQETIEECNVPLEIAAIKTLLGQQQDSIEENGELITTAGAKIFELEPVINKIEEEFPIVKNKLRAYCKQTLDSFSDELDDMARADRDKWDCVHESLMDLGSK</sequence>
<reference evidence="1" key="2">
    <citation type="submission" date="2012-05" db="EMBL/GenBank/DDBJ databases">
        <title>Annotation of the Genome Sequence of Fusarium oxysporum HDV247.</title>
        <authorList>
            <consortium name="The Broad Institute Genomics Platform"/>
            <person name="Ma L.-J."/>
            <person name="Corby-Kistler H."/>
            <person name="Broz K."/>
            <person name="Gale L.R."/>
            <person name="Jonkers W."/>
            <person name="O'Donnell K."/>
            <person name="Ploetz R."/>
            <person name="Steinberg C."/>
            <person name="Schwartz D.C."/>
            <person name="VanEtten H."/>
            <person name="Zhou S."/>
            <person name="Young S.K."/>
            <person name="Zeng Q."/>
            <person name="Gargeya S."/>
            <person name="Fitzgerald M."/>
            <person name="Abouelleil A."/>
            <person name="Alvarado L."/>
            <person name="Chapman S.B."/>
            <person name="Gainer-Dewar J."/>
            <person name="Goldberg J."/>
            <person name="Griggs A."/>
            <person name="Gujja S."/>
            <person name="Hansen M."/>
            <person name="Howarth C."/>
            <person name="Imamovic A."/>
            <person name="Ireland A."/>
            <person name="Larimer J."/>
            <person name="McCowan C."/>
            <person name="Murphy C."/>
            <person name="Pearson M."/>
            <person name="Poon T.W."/>
            <person name="Priest M."/>
            <person name="Roberts A."/>
            <person name="Saif S."/>
            <person name="Shea T."/>
            <person name="Sykes S."/>
            <person name="Wortman J."/>
            <person name="Nusbaum C."/>
            <person name="Birren B."/>
        </authorList>
    </citation>
    <scope>NUCLEOTIDE SEQUENCE</scope>
    <source>
        <strain evidence="1">HDV247</strain>
    </source>
</reference>
<gene>
    <name evidence="1" type="ORF">FOVG_08709</name>
</gene>
<reference evidence="1" key="1">
    <citation type="submission" date="2011-10" db="EMBL/GenBank/DDBJ databases">
        <title>The Genome Sequence of Fusarium oxysporum HDV247.</title>
        <authorList>
            <consortium name="The Broad Institute Genome Sequencing Platform"/>
            <person name="Ma L.-J."/>
            <person name="Gale L.R."/>
            <person name="Schwartz D.C."/>
            <person name="Zhou S."/>
            <person name="Corby-Kistler H."/>
            <person name="Young S.K."/>
            <person name="Zeng Q."/>
            <person name="Gargeya S."/>
            <person name="Fitzgerald M."/>
            <person name="Haas B."/>
            <person name="Abouelleil A."/>
            <person name="Alvarado L."/>
            <person name="Arachchi H.M."/>
            <person name="Berlin A."/>
            <person name="Brown A."/>
            <person name="Chapman S.B."/>
            <person name="Chen Z."/>
            <person name="Dunbar C."/>
            <person name="Freedman E."/>
            <person name="Gearin G."/>
            <person name="Goldberg J."/>
            <person name="Griggs A."/>
            <person name="Gujja S."/>
            <person name="Heiman D."/>
            <person name="Howarth C."/>
            <person name="Larson L."/>
            <person name="Lui A."/>
            <person name="MacDonald P.J.P."/>
            <person name="Montmayeur A."/>
            <person name="Murphy C."/>
            <person name="Neiman D."/>
            <person name="Pearson M."/>
            <person name="Priest M."/>
            <person name="Roberts A."/>
            <person name="Saif S."/>
            <person name="Shea T."/>
            <person name="Shenoy N."/>
            <person name="Sisk P."/>
            <person name="Stolte C."/>
            <person name="Sykes S."/>
            <person name="Wortman J."/>
            <person name="Nusbaum C."/>
            <person name="Birren B."/>
        </authorList>
    </citation>
    <scope>NUCLEOTIDE SEQUENCE [LARGE SCALE GENOMIC DNA]</scope>
    <source>
        <strain evidence="1">HDV247</strain>
    </source>
</reference>
<dbReference type="AlphaFoldDB" id="W9PNM7"/>
<name>W9PNM7_FUSOX</name>
<proteinExistence type="predicted"/>
<dbReference type="EMBL" id="JH650972">
    <property type="protein sequence ID" value="EXA43862.1"/>
    <property type="molecule type" value="Genomic_DNA"/>
</dbReference>
<evidence type="ECO:0000313" key="1">
    <source>
        <dbReference type="EMBL" id="EXA43862.1"/>
    </source>
</evidence>